<dbReference type="GO" id="GO:0005524">
    <property type="term" value="F:ATP binding"/>
    <property type="evidence" value="ECO:0007669"/>
    <property type="project" value="UniProtKB-KW"/>
</dbReference>
<evidence type="ECO:0000313" key="14">
    <source>
        <dbReference type="Proteomes" id="UP000636960"/>
    </source>
</evidence>
<keyword evidence="2" id="KW-0813">Transport</keyword>
<dbReference type="InterPro" id="IPR039421">
    <property type="entry name" value="Type_1_exporter"/>
</dbReference>
<dbReference type="PANTHER" id="PTHR24221">
    <property type="entry name" value="ATP-BINDING CASSETTE SUB-FAMILY B"/>
    <property type="match status" value="1"/>
</dbReference>
<keyword evidence="4" id="KW-0997">Cell inner membrane</keyword>
<keyword evidence="9 11" id="KW-0472">Membrane</keyword>
<dbReference type="Proteomes" id="UP000636960">
    <property type="component" value="Unassembled WGS sequence"/>
</dbReference>
<dbReference type="InterPro" id="IPR003593">
    <property type="entry name" value="AAA+_ATPase"/>
</dbReference>
<evidence type="ECO:0000313" key="13">
    <source>
        <dbReference type="EMBL" id="GIE99242.1"/>
    </source>
</evidence>
<dbReference type="Gene3D" id="3.40.50.300">
    <property type="entry name" value="P-loop containing nucleotide triphosphate hydrolases"/>
    <property type="match status" value="1"/>
</dbReference>
<dbReference type="SMART" id="SM00382">
    <property type="entry name" value="AAA"/>
    <property type="match status" value="1"/>
</dbReference>
<dbReference type="InterPro" id="IPR003439">
    <property type="entry name" value="ABC_transporter-like_ATP-bd"/>
</dbReference>
<dbReference type="PROSITE" id="PS50893">
    <property type="entry name" value="ABC_TRANSPORTER_2"/>
    <property type="match status" value="1"/>
</dbReference>
<organism evidence="13 14">
    <name type="scientific">Paractinoplanes rishiriensis</name>
    <dbReference type="NCBI Taxonomy" id="1050105"/>
    <lineage>
        <taxon>Bacteria</taxon>
        <taxon>Bacillati</taxon>
        <taxon>Actinomycetota</taxon>
        <taxon>Actinomycetes</taxon>
        <taxon>Micromonosporales</taxon>
        <taxon>Micromonosporaceae</taxon>
        <taxon>Paractinoplanes</taxon>
    </lineage>
</organism>
<feature type="transmembrane region" description="Helical" evidence="11">
    <location>
        <begin position="255"/>
        <end position="286"/>
    </location>
</feature>
<evidence type="ECO:0000256" key="6">
    <source>
        <dbReference type="ARBA" id="ARBA00022741"/>
    </source>
</evidence>
<evidence type="ECO:0000259" key="12">
    <source>
        <dbReference type="PROSITE" id="PS50893"/>
    </source>
</evidence>
<reference evidence="13" key="1">
    <citation type="submission" date="2021-01" db="EMBL/GenBank/DDBJ databases">
        <title>Whole genome shotgun sequence of Actinoplanes rishiriensis NBRC 108556.</title>
        <authorList>
            <person name="Komaki H."/>
            <person name="Tamura T."/>
        </authorList>
    </citation>
    <scope>NUCLEOTIDE SEQUENCE</scope>
    <source>
        <strain evidence="13">NBRC 108556</strain>
    </source>
</reference>
<evidence type="ECO:0000256" key="2">
    <source>
        <dbReference type="ARBA" id="ARBA00022448"/>
    </source>
</evidence>
<feature type="transmembrane region" description="Helical" evidence="11">
    <location>
        <begin position="52"/>
        <end position="76"/>
    </location>
</feature>
<dbReference type="InterPro" id="IPR027417">
    <property type="entry name" value="P-loop_NTPase"/>
</dbReference>
<keyword evidence="6" id="KW-0547">Nucleotide-binding</keyword>
<keyword evidence="14" id="KW-1185">Reference proteome</keyword>
<dbReference type="AlphaFoldDB" id="A0A919K4N8"/>
<dbReference type="FunFam" id="3.40.50.300:FF:000221">
    <property type="entry name" value="Multidrug ABC transporter ATP-binding protein"/>
    <property type="match status" value="1"/>
</dbReference>
<dbReference type="InterPro" id="IPR036640">
    <property type="entry name" value="ABC1_TM_sf"/>
</dbReference>
<dbReference type="Gene3D" id="1.20.1560.10">
    <property type="entry name" value="ABC transporter type 1, transmembrane domain"/>
    <property type="match status" value="1"/>
</dbReference>
<dbReference type="GO" id="GO:0034040">
    <property type="term" value="F:ATPase-coupled lipid transmembrane transporter activity"/>
    <property type="evidence" value="ECO:0007669"/>
    <property type="project" value="TreeGrafter"/>
</dbReference>
<protein>
    <submittedName>
        <fullName evidence="13">Multidrug ABC transporter permease</fullName>
    </submittedName>
</protein>
<comment type="similarity">
    <text evidence="10">Belongs to the ABC transporter superfamily. Siderophore-Fe(3+) uptake transporter (SIUT) (TC 3.A.1.21) family.</text>
</comment>
<evidence type="ECO:0000256" key="4">
    <source>
        <dbReference type="ARBA" id="ARBA00022519"/>
    </source>
</evidence>
<comment type="caution">
    <text evidence="13">The sequence shown here is derived from an EMBL/GenBank/DDBJ whole genome shotgun (WGS) entry which is preliminary data.</text>
</comment>
<evidence type="ECO:0000256" key="8">
    <source>
        <dbReference type="ARBA" id="ARBA00022989"/>
    </source>
</evidence>
<name>A0A919K4N8_9ACTN</name>
<comment type="subcellular location">
    <subcellularLocation>
        <location evidence="1">Cell inner membrane</location>
        <topology evidence="1">Multi-pass membrane protein</topology>
    </subcellularLocation>
</comment>
<accession>A0A919K4N8</accession>
<evidence type="ECO:0000256" key="9">
    <source>
        <dbReference type="ARBA" id="ARBA00023136"/>
    </source>
</evidence>
<evidence type="ECO:0000256" key="5">
    <source>
        <dbReference type="ARBA" id="ARBA00022692"/>
    </source>
</evidence>
<dbReference type="Pfam" id="PF00005">
    <property type="entry name" value="ABC_tran"/>
    <property type="match status" value="1"/>
</dbReference>
<dbReference type="GO" id="GO:0005886">
    <property type="term" value="C:plasma membrane"/>
    <property type="evidence" value="ECO:0007669"/>
    <property type="project" value="UniProtKB-SubCell"/>
</dbReference>
<feature type="domain" description="ABC transporter" evidence="12">
    <location>
        <begin position="337"/>
        <end position="580"/>
    </location>
</feature>
<keyword evidence="8 11" id="KW-1133">Transmembrane helix</keyword>
<keyword evidence="7" id="KW-0067">ATP-binding</keyword>
<dbReference type="RefSeq" id="WP_239163251.1">
    <property type="nucleotide sequence ID" value="NZ_BOMV01000071.1"/>
</dbReference>
<dbReference type="GO" id="GO:0016887">
    <property type="term" value="F:ATP hydrolysis activity"/>
    <property type="evidence" value="ECO:0007669"/>
    <property type="project" value="InterPro"/>
</dbReference>
<dbReference type="PANTHER" id="PTHR24221:SF646">
    <property type="entry name" value="HAEMOLYSIN SECRETION ATP-BINDING PROTEIN"/>
    <property type="match status" value="1"/>
</dbReference>
<keyword evidence="5 11" id="KW-0812">Transmembrane</keyword>
<keyword evidence="3" id="KW-1003">Cell membrane</keyword>
<evidence type="ECO:0000256" key="10">
    <source>
        <dbReference type="ARBA" id="ARBA00023455"/>
    </source>
</evidence>
<sequence length="589" mass="62288">MSRRALAERIALLKRLRCVGTGLLAGLILSTLVAGLVPAATAVTFGALVGGVAGPAMTLLLAYLTVVLLGHVLTTVREPLAYLARMRIDGAHRAEVARLAATSTTIGGLEGAGVQALIRQARADPESFMDGTPGPGTLAQVDILGRLTGIAGAAVVLAAFRWWLAPLLAVAAAGLQGLAQLEGRNWRRVWTGVLVPSQRADVWSEALVSPGEGKDLRIFGAAGWAVEQSQGYLRSAFDPMWPVGRRILVRQLCEIPLLFVPLAIAYLAVAGGGVPVATAAAVFAAAMSIYPADAHQAHQTINALTCVRAYDQLRAELTSAATTDPAVAEPPAGVPRIRFDDVSFGYPGTGRTVLDRLDLEIRPGELLGIVGLNGAGKSTLIKLLARLYEPTAGRITADGTDLAAIGAEAWRQRISIVFQDFVRYHLSAADNVALGNAAVPRDDAALAAAARDAGLTDVLARLPDGWQTPLARARTGGVDLSGGQWQQVVLARALYAVRTGARVLVLDEPTAHLDVRTEFAVFERLAAHRGDATVVLISHRLSTVRQADRIVLLGDGRIAESGSHDELMARRGRYAEMFTTQAQRFQESA</sequence>
<evidence type="ECO:0000256" key="7">
    <source>
        <dbReference type="ARBA" id="ARBA00022840"/>
    </source>
</evidence>
<evidence type="ECO:0000256" key="1">
    <source>
        <dbReference type="ARBA" id="ARBA00004429"/>
    </source>
</evidence>
<evidence type="ECO:0000256" key="11">
    <source>
        <dbReference type="SAM" id="Phobius"/>
    </source>
</evidence>
<evidence type="ECO:0000256" key="3">
    <source>
        <dbReference type="ARBA" id="ARBA00022475"/>
    </source>
</evidence>
<dbReference type="EMBL" id="BOMV01000071">
    <property type="protein sequence ID" value="GIE99242.1"/>
    <property type="molecule type" value="Genomic_DNA"/>
</dbReference>
<gene>
    <name evidence="13" type="ORF">Ari01nite_67070</name>
</gene>
<proteinExistence type="inferred from homology"/>
<dbReference type="CDD" id="cd03228">
    <property type="entry name" value="ABCC_MRP_Like"/>
    <property type="match status" value="1"/>
</dbReference>
<dbReference type="SUPFAM" id="SSF52540">
    <property type="entry name" value="P-loop containing nucleoside triphosphate hydrolases"/>
    <property type="match status" value="1"/>
</dbReference>